<proteinExistence type="predicted"/>
<dbReference type="EMBL" id="MG288680">
    <property type="protein sequence ID" value="AVX34830.1"/>
    <property type="molecule type" value="Genomic_DNA"/>
</dbReference>
<dbReference type="AlphaFoldDB" id="A0A2R4NFX4"/>
<sequence length="41" mass="4487">MMMVSKRLKAKDYRTVSTGFNVLSSKPGLITLAIAHSYAVT</sequence>
<keyword evidence="1" id="KW-0614">Plasmid</keyword>
<accession>A0A2R4NFX4</accession>
<organism evidence="1">
    <name type="scientific">Klebsiella pneumoniae</name>
    <dbReference type="NCBI Taxonomy" id="573"/>
    <lineage>
        <taxon>Bacteria</taxon>
        <taxon>Pseudomonadati</taxon>
        <taxon>Pseudomonadota</taxon>
        <taxon>Gammaproteobacteria</taxon>
        <taxon>Enterobacterales</taxon>
        <taxon>Enterobacteriaceae</taxon>
        <taxon>Klebsiella/Raoultella group</taxon>
        <taxon>Klebsiella</taxon>
        <taxon>Klebsiella pneumoniae complex</taxon>
    </lineage>
</organism>
<geneLocation type="plasmid" evidence="1">
    <name>pD610-HI2</name>
</geneLocation>
<protein>
    <submittedName>
        <fullName evidence="1">Uncharacterized protein</fullName>
    </submittedName>
</protein>
<reference evidence="1" key="1">
    <citation type="submission" date="2017-10" db="EMBL/GenBank/DDBJ databases">
        <title>Complete sequence of pD610-HI2.</title>
        <authorList>
            <person name="Jiang X."/>
            <person name="Feng J."/>
            <person name="Zeng L."/>
            <person name="Zhang D."/>
            <person name="Zhan Z."/>
            <person name="Zhao Y."/>
            <person name="Luo W."/>
            <person name="Zhou D."/>
        </authorList>
    </citation>
    <scope>NUCLEOTIDE SEQUENCE</scope>
    <source>
        <strain evidence="1">D610</strain>
        <plasmid evidence="1">pD610-HI2</plasmid>
    </source>
</reference>
<evidence type="ECO:0000313" key="1">
    <source>
        <dbReference type="EMBL" id="AVX34830.1"/>
    </source>
</evidence>
<name>A0A2R4NFX4_KLEPN</name>